<dbReference type="STRING" id="51670.SAMN04488557_0271"/>
<dbReference type="GO" id="GO:0006749">
    <property type="term" value="P:glutathione metabolic process"/>
    <property type="evidence" value="ECO:0007669"/>
    <property type="project" value="TreeGrafter"/>
</dbReference>
<dbReference type="GO" id="GO:0004364">
    <property type="term" value="F:glutathione transferase activity"/>
    <property type="evidence" value="ECO:0007669"/>
    <property type="project" value="TreeGrafter"/>
</dbReference>
<dbReference type="RefSeq" id="WP_092863143.1">
    <property type="nucleotide sequence ID" value="NZ_FPCH01000001.1"/>
</dbReference>
<dbReference type="Proteomes" id="UP000199423">
    <property type="component" value="Unassembled WGS sequence"/>
</dbReference>
<proteinExistence type="predicted"/>
<feature type="domain" description="GST C-terminal" evidence="3">
    <location>
        <begin position="94"/>
        <end position="227"/>
    </location>
</feature>
<protein>
    <submittedName>
        <fullName evidence="4">Glutathione S-transferase</fullName>
    </submittedName>
</protein>
<comment type="subunit">
    <text evidence="1">Homodimer.</text>
</comment>
<dbReference type="AlphaFoldDB" id="A0A1I7MUA8"/>
<evidence type="ECO:0000259" key="2">
    <source>
        <dbReference type="PROSITE" id="PS50404"/>
    </source>
</evidence>
<dbReference type="SFLD" id="SFLDS00019">
    <property type="entry name" value="Glutathione_Transferase_(cytos"/>
    <property type="match status" value="1"/>
</dbReference>
<keyword evidence="5" id="KW-1185">Reference proteome</keyword>
<dbReference type="CDD" id="cd00570">
    <property type="entry name" value="GST_N_family"/>
    <property type="match status" value="1"/>
</dbReference>
<dbReference type="PROSITE" id="PS50405">
    <property type="entry name" value="GST_CTER"/>
    <property type="match status" value="1"/>
</dbReference>
<name>A0A1I7MUA8_9HYPH</name>
<dbReference type="PANTHER" id="PTHR43969:SF9">
    <property type="entry name" value="GLUTATHIONE S TRANSFERASE D10, ISOFORM A-RELATED"/>
    <property type="match status" value="1"/>
</dbReference>
<dbReference type="InterPro" id="IPR036282">
    <property type="entry name" value="Glutathione-S-Trfase_C_sf"/>
</dbReference>
<dbReference type="InterPro" id="IPR040079">
    <property type="entry name" value="Glutathione_S-Trfase"/>
</dbReference>
<dbReference type="InterPro" id="IPR004046">
    <property type="entry name" value="GST_C"/>
</dbReference>
<evidence type="ECO:0000313" key="4">
    <source>
        <dbReference type="EMBL" id="SFV25975.1"/>
    </source>
</evidence>
<dbReference type="Pfam" id="PF00043">
    <property type="entry name" value="GST_C"/>
    <property type="match status" value="1"/>
</dbReference>
<evidence type="ECO:0000313" key="5">
    <source>
        <dbReference type="Proteomes" id="UP000199423"/>
    </source>
</evidence>
<dbReference type="OrthoDB" id="9794721at2"/>
<accession>A0A1I7MUA8</accession>
<dbReference type="Gene3D" id="3.40.30.10">
    <property type="entry name" value="Glutaredoxin"/>
    <property type="match status" value="1"/>
</dbReference>
<feature type="domain" description="GST N-terminal" evidence="2">
    <location>
        <begin position="1"/>
        <end position="80"/>
    </location>
</feature>
<dbReference type="EMBL" id="FPCH01000001">
    <property type="protein sequence ID" value="SFV25975.1"/>
    <property type="molecule type" value="Genomic_DNA"/>
</dbReference>
<evidence type="ECO:0000256" key="1">
    <source>
        <dbReference type="ARBA" id="ARBA00011738"/>
    </source>
</evidence>
<dbReference type="SUPFAM" id="SSF52833">
    <property type="entry name" value="Thioredoxin-like"/>
    <property type="match status" value="1"/>
</dbReference>
<dbReference type="Gene3D" id="1.20.1050.10">
    <property type="match status" value="1"/>
</dbReference>
<evidence type="ECO:0000259" key="3">
    <source>
        <dbReference type="PROSITE" id="PS50405"/>
    </source>
</evidence>
<dbReference type="InterPro" id="IPR010987">
    <property type="entry name" value="Glutathione-S-Trfase_C-like"/>
</dbReference>
<dbReference type="InterPro" id="IPR036249">
    <property type="entry name" value="Thioredoxin-like_sf"/>
</dbReference>
<dbReference type="PANTHER" id="PTHR43969">
    <property type="entry name" value="GLUTATHIONE S TRANSFERASE D10, ISOFORM A-RELATED"/>
    <property type="match status" value="1"/>
</dbReference>
<dbReference type="InterPro" id="IPR004045">
    <property type="entry name" value="Glutathione_S-Trfase_N"/>
</dbReference>
<dbReference type="SUPFAM" id="SSF47616">
    <property type="entry name" value="GST C-terminal domain-like"/>
    <property type="match status" value="1"/>
</dbReference>
<reference evidence="5" key="1">
    <citation type="submission" date="2016-10" db="EMBL/GenBank/DDBJ databases">
        <authorList>
            <person name="Varghese N."/>
            <person name="Submissions S."/>
        </authorList>
    </citation>
    <scope>NUCLEOTIDE SEQUENCE [LARGE SCALE GENOMIC DNA]</scope>
    <source>
        <strain evidence="5">DSM 1565</strain>
    </source>
</reference>
<dbReference type="PROSITE" id="PS50404">
    <property type="entry name" value="GST_NTER"/>
    <property type="match status" value="1"/>
</dbReference>
<gene>
    <name evidence="4" type="ORF">SAMN04488557_0271</name>
</gene>
<organism evidence="4 5">
    <name type="scientific">Hyphomicrobium facile</name>
    <dbReference type="NCBI Taxonomy" id="51670"/>
    <lineage>
        <taxon>Bacteria</taxon>
        <taxon>Pseudomonadati</taxon>
        <taxon>Pseudomonadota</taxon>
        <taxon>Alphaproteobacteria</taxon>
        <taxon>Hyphomicrobiales</taxon>
        <taxon>Hyphomicrobiaceae</taxon>
        <taxon>Hyphomicrobium</taxon>
    </lineage>
</organism>
<dbReference type="CDD" id="cd00299">
    <property type="entry name" value="GST_C_family"/>
    <property type="match status" value="1"/>
</dbReference>
<sequence length="234" mass="26506">MPPRLTQYRLCPRSRSIRLALAEYGVEVQLLDENPWEWRQSFLAKNPAGEMPVLEFENGLTLCGAYSISEFVAEEVLPSATTIAPGPPPLIPGNREDRAEIRRLIDWYHGKFDREVTRELLIEKVYSSMRPSGPVAPDPGILRAVRANLKYHLSYTGYLADTRRWIGGDELSFADFAAAAQISTVDYLGEIPWNDYPTVKVWYQRMKSRPSFRALLGDRVPGTAPPLAYSDLDF</sequence>
<keyword evidence="4" id="KW-0808">Transferase</keyword>
<dbReference type="Pfam" id="PF13409">
    <property type="entry name" value="GST_N_2"/>
    <property type="match status" value="1"/>
</dbReference>